<dbReference type="EMBL" id="FOYZ01000020">
    <property type="protein sequence ID" value="SFS06224.1"/>
    <property type="molecule type" value="Genomic_DNA"/>
</dbReference>
<dbReference type="Proteomes" id="UP000199659">
    <property type="component" value="Unassembled WGS sequence"/>
</dbReference>
<evidence type="ECO:0000313" key="3">
    <source>
        <dbReference type="Proteomes" id="UP000199659"/>
    </source>
</evidence>
<accession>A0A1I6LS21</accession>
<dbReference type="STRING" id="37658.SAMN05661086_03522"/>
<evidence type="ECO:0000313" key="2">
    <source>
        <dbReference type="EMBL" id="SFS06224.1"/>
    </source>
</evidence>
<protein>
    <submittedName>
        <fullName evidence="2">Tight adherence protein B</fullName>
    </submittedName>
</protein>
<gene>
    <name evidence="2" type="ORF">SAMN05661086_03522</name>
</gene>
<keyword evidence="1" id="KW-0812">Transmembrane</keyword>
<sequence>MLNLQFRDGILCLSNALNAGYSIENAFFEAVKDLKMIYPEEVPIIKEYQYMTAQIANNYNVEELLYDFAVRSGIEDIYNFSDVFSTAKRTGGNIIKIINLTSESINEKVEVQREIETLITAKKLEANIMSVVPIGIILYLWLFMPGFLEPLYQTLVGKVIMSLNLVAYLVAIAAGQKIMSIRM</sequence>
<dbReference type="PANTHER" id="PTHR35007:SF1">
    <property type="entry name" value="PILUS ASSEMBLY PROTEIN"/>
    <property type="match status" value="1"/>
</dbReference>
<keyword evidence="3" id="KW-1185">Reference proteome</keyword>
<feature type="transmembrane region" description="Helical" evidence="1">
    <location>
        <begin position="155"/>
        <end position="175"/>
    </location>
</feature>
<dbReference type="OrthoDB" id="9796142at2"/>
<dbReference type="RefSeq" id="WP_092563911.1">
    <property type="nucleotide sequence ID" value="NZ_FOYZ01000020.1"/>
</dbReference>
<keyword evidence="1" id="KW-1133">Transmembrane helix</keyword>
<organism evidence="2 3">
    <name type="scientific">Anaeromicropila populeti</name>
    <dbReference type="NCBI Taxonomy" id="37658"/>
    <lineage>
        <taxon>Bacteria</taxon>
        <taxon>Bacillati</taxon>
        <taxon>Bacillota</taxon>
        <taxon>Clostridia</taxon>
        <taxon>Lachnospirales</taxon>
        <taxon>Lachnospiraceae</taxon>
        <taxon>Anaeromicropila</taxon>
    </lineage>
</organism>
<reference evidence="2 3" key="1">
    <citation type="submission" date="2016-10" db="EMBL/GenBank/DDBJ databases">
        <authorList>
            <person name="de Groot N.N."/>
        </authorList>
    </citation>
    <scope>NUCLEOTIDE SEQUENCE [LARGE SCALE GENOMIC DNA]</scope>
    <source>
        <strain evidence="2 3">743A</strain>
    </source>
</reference>
<name>A0A1I6LS21_9FIRM</name>
<proteinExistence type="predicted"/>
<feature type="transmembrane region" description="Helical" evidence="1">
    <location>
        <begin position="124"/>
        <end position="143"/>
    </location>
</feature>
<keyword evidence="1" id="KW-0472">Membrane</keyword>
<dbReference type="PANTHER" id="PTHR35007">
    <property type="entry name" value="INTEGRAL MEMBRANE PROTEIN-RELATED"/>
    <property type="match status" value="1"/>
</dbReference>
<dbReference type="AlphaFoldDB" id="A0A1I6LS21"/>
<evidence type="ECO:0000256" key="1">
    <source>
        <dbReference type="SAM" id="Phobius"/>
    </source>
</evidence>